<evidence type="ECO:0000256" key="2">
    <source>
        <dbReference type="ARBA" id="ARBA00022737"/>
    </source>
</evidence>
<dbReference type="AlphaFoldDB" id="A0A2K1QFF9"/>
<evidence type="ECO:0000313" key="7">
    <source>
        <dbReference type="EMBL" id="PNS13796.1"/>
    </source>
</evidence>
<name>A0A2K1QFF9_9PEZI</name>
<dbReference type="Proteomes" id="UP000243797">
    <property type="component" value="Unassembled WGS sequence"/>
</dbReference>
<comment type="similarity">
    <text evidence="1">Belongs to the CCM1 family.</text>
</comment>
<protein>
    <submittedName>
        <fullName evidence="7">Uncharacterized protein</fullName>
    </submittedName>
</protein>
<proteinExistence type="inferred from homology"/>
<comment type="subunit">
    <text evidence="4">Binds to mitochondrial small subunit 15S rRNA.</text>
</comment>
<reference evidence="7 8" key="1">
    <citation type="submission" date="2017-06" db="EMBL/GenBank/DDBJ databases">
        <title>Draft genome sequence of a variant of Elsinoe murrayae.</title>
        <authorList>
            <person name="Cheng Q."/>
        </authorList>
    </citation>
    <scope>NUCLEOTIDE SEQUENCE [LARGE SCALE GENOMIC DNA]</scope>
    <source>
        <strain evidence="7 8">CQ-2017a</strain>
    </source>
</reference>
<dbReference type="STRING" id="2082308.A0A2K1QFF9"/>
<evidence type="ECO:0000256" key="5">
    <source>
        <dbReference type="PROSITE-ProRule" id="PRU00708"/>
    </source>
</evidence>
<comment type="caution">
    <text evidence="7">The sequence shown here is derived from an EMBL/GenBank/DDBJ whole genome shotgun (WGS) entry which is preliminary data.</text>
</comment>
<dbReference type="Gene3D" id="1.25.40.10">
    <property type="entry name" value="Tetratricopeptide repeat domain"/>
    <property type="match status" value="1"/>
</dbReference>
<gene>
    <name evidence="7" type="ORF">CAC42_3289</name>
</gene>
<dbReference type="PANTHER" id="PTHR47936">
    <property type="entry name" value="PPR_LONG DOMAIN-CONTAINING PROTEIN"/>
    <property type="match status" value="1"/>
</dbReference>
<evidence type="ECO:0000313" key="8">
    <source>
        <dbReference type="Proteomes" id="UP000243797"/>
    </source>
</evidence>
<accession>A0A2K1QFF9</accession>
<evidence type="ECO:0000256" key="6">
    <source>
        <dbReference type="SAM" id="MobiDB-lite"/>
    </source>
</evidence>
<comment type="function">
    <text evidence="3">Regulates mitochondrial small subunit maturation by controlling 15S rRNA 5'-end processing. Localizes to the 5' precursor of the 15S rRNA in a position that is subsequently occupied by mS47 in the mature yeast mtSSU. Uses structure and sequence-specific RNA recognition, binding to a single-stranded region of the precursor and specifically recognizing bases -6 to -1. The exchange of Ccm1 for mS47 is coupled to the irreversible removal of precursor rRNA that is accompanied by conformational changes of the mitoribosomal proteins uS5m and mS26. These conformational changes signal completion of 5'-end rRNA processing through protection of the mature 5'-end of the 15S rRNA and stabilization of mS47. The removal of the 5' precursor together with the dissociation of Ccm1 may be catalyzed by the 5'-3' exoribonuclease Pet127. Involved in the specific removal of group I introns in mitochondrial encoded transcripts.</text>
</comment>
<keyword evidence="8" id="KW-1185">Reference proteome</keyword>
<dbReference type="Pfam" id="PF13041">
    <property type="entry name" value="PPR_2"/>
    <property type="match status" value="1"/>
</dbReference>
<dbReference type="EMBL" id="NKHZ01000094">
    <property type="protein sequence ID" value="PNS13796.1"/>
    <property type="molecule type" value="Genomic_DNA"/>
</dbReference>
<sequence>MLKVALRPSLLRHVCPSISLRFRVGQSDKQRCSLHAVASDSRHGYQTPLEPALQQAEQRPLRRSRTKQKAQSIESVLKSTITEQEKTNLRQELKYLQDPLKLNTNVRRLLALDDLSKALKLLRLSSAYLKCTVGWNALIEYLLAKREFDAAFKVYNEMKKRQQIPDAITITHLLSGLSQKPVGKHQVDLARRIYDSLGSETSKVKKNTVHTNGMLQVCINSGDENAMWELLSTLPEDGEGSMDHVTFSTIFQGLRSRIATAPQPSSEQSEVVEQYISDGRKFWQHASQKWRSGKLVMDEQLLGTYIQLLSSQLNETTAREILAAVGQSMGIPQDSNDLTIQAIDGRKIKLMEKGLTFQLSRQHKPVILSAVLEACQLLREQRLELHRPASSYWRVFTEDLGNEPDQYTLTTYLRSLVQDGDASNAHDVIRHICQAYKQGHSKRDLPSLRNTFTLAFTACAKAISNEVYASTPGKAQVPSALQHAVQILDLLSDRIDSDSSKSLQKFLGCAVASQSVGQILDILQRLQSPTTTLRRSIDYSPRTRRVTSPGAAFGSSAQFLPDALSFMNYYVATVNVLMSRECVRALEKSDMAHALQDLHTFASSAQNWVEKKSQTDTSEENVPNKVLLSVGQHSLRDRIYQDKIFKQVAAEAGVDGRELAKLGIRWSKTGRPS</sequence>
<dbReference type="PANTHER" id="PTHR47936:SF1">
    <property type="entry name" value="PENTATRICOPEPTIDE REPEAT-CONTAINING PROTEIN GUN1, CHLOROPLASTIC"/>
    <property type="match status" value="1"/>
</dbReference>
<evidence type="ECO:0000256" key="4">
    <source>
        <dbReference type="ARBA" id="ARBA00044511"/>
    </source>
</evidence>
<dbReference type="InParanoid" id="A0A2K1QFF9"/>
<dbReference type="InterPro" id="IPR011990">
    <property type="entry name" value="TPR-like_helical_dom_sf"/>
</dbReference>
<dbReference type="NCBIfam" id="TIGR00756">
    <property type="entry name" value="PPR"/>
    <property type="match status" value="1"/>
</dbReference>
<evidence type="ECO:0000256" key="3">
    <source>
        <dbReference type="ARBA" id="ARBA00044493"/>
    </source>
</evidence>
<dbReference type="InterPro" id="IPR002885">
    <property type="entry name" value="PPR_rpt"/>
</dbReference>
<keyword evidence="2" id="KW-0677">Repeat</keyword>
<evidence type="ECO:0000256" key="1">
    <source>
        <dbReference type="ARBA" id="ARBA00006192"/>
    </source>
</evidence>
<organism evidence="7 8">
    <name type="scientific">Sphaceloma murrayae</name>
    <dbReference type="NCBI Taxonomy" id="2082308"/>
    <lineage>
        <taxon>Eukaryota</taxon>
        <taxon>Fungi</taxon>
        <taxon>Dikarya</taxon>
        <taxon>Ascomycota</taxon>
        <taxon>Pezizomycotina</taxon>
        <taxon>Dothideomycetes</taxon>
        <taxon>Dothideomycetidae</taxon>
        <taxon>Myriangiales</taxon>
        <taxon>Elsinoaceae</taxon>
        <taxon>Sphaceloma</taxon>
    </lineage>
</organism>
<dbReference type="PROSITE" id="PS51375">
    <property type="entry name" value="PPR"/>
    <property type="match status" value="1"/>
</dbReference>
<dbReference type="OrthoDB" id="185373at2759"/>
<feature type="repeat" description="PPR" evidence="5">
    <location>
        <begin position="131"/>
        <end position="165"/>
    </location>
</feature>
<feature type="region of interest" description="Disordered" evidence="6">
    <location>
        <begin position="43"/>
        <end position="68"/>
    </location>
</feature>